<dbReference type="AlphaFoldDB" id="A0A9D5D5R7"/>
<dbReference type="Gene3D" id="3.80.10.10">
    <property type="entry name" value="Ribonuclease Inhibitor"/>
    <property type="match status" value="1"/>
</dbReference>
<dbReference type="PANTHER" id="PTHR36766">
    <property type="entry name" value="PLANT BROAD-SPECTRUM MILDEW RESISTANCE PROTEIN RPW8"/>
    <property type="match status" value="1"/>
</dbReference>
<reference evidence="1" key="1">
    <citation type="submission" date="2021-03" db="EMBL/GenBank/DDBJ databases">
        <authorList>
            <person name="Li Z."/>
            <person name="Yang C."/>
        </authorList>
    </citation>
    <scope>NUCLEOTIDE SEQUENCE</scope>
    <source>
        <strain evidence="1">Dzin_1.0</strain>
        <tissue evidence="1">Leaf</tissue>
    </source>
</reference>
<name>A0A9D5D5R7_9LILI</name>
<sequence>MHLKSLQTLRIEECELLVSVGGLHVLLSSLRNLAVLKCPGLFTLKSATADVAIDILDVDAHGLSSSLVHLDGDNLSLLPVLLSRKGLASLPELHFVNSSQETAFTREEEEWLQHLPSLRKLIFDKCERLPSLPSNLTSLTRLKHLHMWDCPQVSLLPTLPMTSLECLRIEGCHPDLEQRYREGGPDWDLIKHIT</sequence>
<organism evidence="1 2">
    <name type="scientific">Dioscorea zingiberensis</name>
    <dbReference type="NCBI Taxonomy" id="325984"/>
    <lineage>
        <taxon>Eukaryota</taxon>
        <taxon>Viridiplantae</taxon>
        <taxon>Streptophyta</taxon>
        <taxon>Embryophyta</taxon>
        <taxon>Tracheophyta</taxon>
        <taxon>Spermatophyta</taxon>
        <taxon>Magnoliopsida</taxon>
        <taxon>Liliopsida</taxon>
        <taxon>Dioscoreales</taxon>
        <taxon>Dioscoreaceae</taxon>
        <taxon>Dioscorea</taxon>
    </lineage>
</organism>
<evidence type="ECO:0000313" key="2">
    <source>
        <dbReference type="Proteomes" id="UP001085076"/>
    </source>
</evidence>
<dbReference type="Proteomes" id="UP001085076">
    <property type="component" value="Miscellaneous, Linkage group lg01"/>
</dbReference>
<dbReference type="EMBL" id="JAGGNH010000001">
    <property type="protein sequence ID" value="KAJ0985881.1"/>
    <property type="molecule type" value="Genomic_DNA"/>
</dbReference>
<accession>A0A9D5D5R7</accession>
<dbReference type="SUPFAM" id="SSF52058">
    <property type="entry name" value="L domain-like"/>
    <property type="match status" value="1"/>
</dbReference>
<comment type="caution">
    <text evidence="1">The sequence shown here is derived from an EMBL/GenBank/DDBJ whole genome shotgun (WGS) entry which is preliminary data.</text>
</comment>
<keyword evidence="2" id="KW-1185">Reference proteome</keyword>
<proteinExistence type="predicted"/>
<evidence type="ECO:0000313" key="1">
    <source>
        <dbReference type="EMBL" id="KAJ0985881.1"/>
    </source>
</evidence>
<dbReference type="OrthoDB" id="695275at2759"/>
<protein>
    <submittedName>
        <fullName evidence="1">Uncharacterized protein</fullName>
    </submittedName>
</protein>
<gene>
    <name evidence="1" type="ORF">J5N97_004237</name>
</gene>
<dbReference type="InterPro" id="IPR032675">
    <property type="entry name" value="LRR_dom_sf"/>
</dbReference>
<reference evidence="1" key="2">
    <citation type="journal article" date="2022" name="Hortic Res">
        <title>The genome of Dioscorea zingiberensis sheds light on the biosynthesis, origin and evolution of the medicinally important diosgenin saponins.</title>
        <authorList>
            <person name="Li Y."/>
            <person name="Tan C."/>
            <person name="Li Z."/>
            <person name="Guo J."/>
            <person name="Li S."/>
            <person name="Chen X."/>
            <person name="Wang C."/>
            <person name="Dai X."/>
            <person name="Yang H."/>
            <person name="Song W."/>
            <person name="Hou L."/>
            <person name="Xu J."/>
            <person name="Tong Z."/>
            <person name="Xu A."/>
            <person name="Yuan X."/>
            <person name="Wang W."/>
            <person name="Yang Q."/>
            <person name="Chen L."/>
            <person name="Sun Z."/>
            <person name="Wang K."/>
            <person name="Pan B."/>
            <person name="Chen J."/>
            <person name="Bao Y."/>
            <person name="Liu F."/>
            <person name="Qi X."/>
            <person name="Gang D.R."/>
            <person name="Wen J."/>
            <person name="Li J."/>
        </authorList>
    </citation>
    <scope>NUCLEOTIDE SEQUENCE</scope>
    <source>
        <strain evidence="1">Dzin_1.0</strain>
    </source>
</reference>
<dbReference type="PANTHER" id="PTHR36766:SF40">
    <property type="entry name" value="DISEASE RESISTANCE PROTEIN RGA3"/>
    <property type="match status" value="1"/>
</dbReference>